<dbReference type="AlphaFoldDB" id="A0AAU2HCH0"/>
<dbReference type="InterPro" id="IPR053201">
    <property type="entry name" value="Flavunoidine_N-MTase"/>
</dbReference>
<dbReference type="InterPro" id="IPR003616">
    <property type="entry name" value="Post-SET_dom"/>
</dbReference>
<protein>
    <submittedName>
        <fullName evidence="4">SET domain-containing protein-lysine N-methyltransferase</fullName>
    </submittedName>
</protein>
<gene>
    <name evidence="4" type="ORF">OHV25_40380</name>
</gene>
<evidence type="ECO:0000259" key="3">
    <source>
        <dbReference type="PROSITE" id="PS50868"/>
    </source>
</evidence>
<geneLocation type="plasmid" evidence="4">
    <name>unnamed1</name>
</geneLocation>
<evidence type="ECO:0000256" key="2">
    <source>
        <dbReference type="ARBA" id="ARBA00022691"/>
    </source>
</evidence>
<sequence>MTELASALTDEQSTLVLMGPLTETAPLVSHGEIQVGVLRTAGEYALIACEPARAGAPLFEVHGEPTNVPSRYSVQVGKDVHLDLPEGVGNEETMDAYFWRFMNHSCSPNSRIAGRQVLAATDIGVGDEITFHYSTTEFFMAEPFDCRCGSVNCAGHIAGFTMASDAERERLRPWLAQHLLTGGPAPVASAPEPVGPAAAP</sequence>
<keyword evidence="2" id="KW-0949">S-adenosyl-L-methionine</keyword>
<dbReference type="Pfam" id="PF00856">
    <property type="entry name" value="SET"/>
    <property type="match status" value="1"/>
</dbReference>
<dbReference type="GO" id="GO:0016740">
    <property type="term" value="F:transferase activity"/>
    <property type="evidence" value="ECO:0007669"/>
    <property type="project" value="UniProtKB-KW"/>
</dbReference>
<accession>A0AAU2HCH0</accession>
<evidence type="ECO:0000313" key="4">
    <source>
        <dbReference type="EMBL" id="WTU45858.1"/>
    </source>
</evidence>
<dbReference type="PANTHER" id="PTHR12350">
    <property type="entry name" value="HISTONE-LYSINE N-METHYLTRANSFERASE-RELATED"/>
    <property type="match status" value="1"/>
</dbReference>
<dbReference type="RefSeq" id="WP_331723650.1">
    <property type="nucleotide sequence ID" value="NZ_CP108254.1"/>
</dbReference>
<proteinExistence type="predicted"/>
<dbReference type="SUPFAM" id="SSF82199">
    <property type="entry name" value="SET domain"/>
    <property type="match status" value="1"/>
</dbReference>
<dbReference type="Gene3D" id="2.170.270.10">
    <property type="entry name" value="SET domain"/>
    <property type="match status" value="1"/>
</dbReference>
<feature type="domain" description="Post-SET" evidence="3">
    <location>
        <begin position="142"/>
        <end position="158"/>
    </location>
</feature>
<keyword evidence="4" id="KW-0614">Plasmid</keyword>
<dbReference type="InterPro" id="IPR046341">
    <property type="entry name" value="SET_dom_sf"/>
</dbReference>
<keyword evidence="1" id="KW-0808">Transferase</keyword>
<dbReference type="PROSITE" id="PS50868">
    <property type="entry name" value="POST_SET"/>
    <property type="match status" value="1"/>
</dbReference>
<dbReference type="EMBL" id="CP108254">
    <property type="protein sequence ID" value="WTU45858.1"/>
    <property type="molecule type" value="Genomic_DNA"/>
</dbReference>
<reference evidence="4" key="1">
    <citation type="submission" date="2022-10" db="EMBL/GenBank/DDBJ databases">
        <title>The complete genomes of actinobacterial strains from the NBC collection.</title>
        <authorList>
            <person name="Joergensen T.S."/>
            <person name="Alvarez Arevalo M."/>
            <person name="Sterndorff E.B."/>
            <person name="Faurdal D."/>
            <person name="Vuksanovic O."/>
            <person name="Mourched A.-S."/>
            <person name="Charusanti P."/>
            <person name="Shaw S."/>
            <person name="Blin K."/>
            <person name="Weber T."/>
        </authorList>
    </citation>
    <scope>NUCLEOTIDE SEQUENCE</scope>
    <source>
        <strain evidence="4">NBC_00060</strain>
        <plasmid evidence="4">unnamed1</plasmid>
    </source>
</reference>
<organism evidence="4">
    <name type="scientific">Streptomyces sp. NBC_00060</name>
    <dbReference type="NCBI Taxonomy" id="2975636"/>
    <lineage>
        <taxon>Bacteria</taxon>
        <taxon>Bacillati</taxon>
        <taxon>Actinomycetota</taxon>
        <taxon>Actinomycetes</taxon>
        <taxon>Kitasatosporales</taxon>
        <taxon>Streptomycetaceae</taxon>
        <taxon>Streptomyces</taxon>
    </lineage>
</organism>
<dbReference type="PANTHER" id="PTHR12350:SF19">
    <property type="entry name" value="SET DOMAIN-CONTAINING PROTEIN"/>
    <property type="match status" value="1"/>
</dbReference>
<name>A0AAU2HCH0_9ACTN</name>
<dbReference type="InterPro" id="IPR001214">
    <property type="entry name" value="SET_dom"/>
</dbReference>
<evidence type="ECO:0000256" key="1">
    <source>
        <dbReference type="ARBA" id="ARBA00022679"/>
    </source>
</evidence>